<dbReference type="AlphaFoldDB" id="A0AAE0XM08"/>
<reference evidence="2" key="1">
    <citation type="journal article" date="2023" name="G3 (Bethesda)">
        <title>A reference genome for the long-term kleptoplast-retaining sea slug Elysia crispata morphotype clarki.</title>
        <authorList>
            <person name="Eastman K.E."/>
            <person name="Pendleton A.L."/>
            <person name="Shaikh M.A."/>
            <person name="Suttiyut T."/>
            <person name="Ogas R."/>
            <person name="Tomko P."/>
            <person name="Gavelis G."/>
            <person name="Widhalm J.R."/>
            <person name="Wisecaver J.H."/>
        </authorList>
    </citation>
    <scope>NUCLEOTIDE SEQUENCE</scope>
    <source>
        <strain evidence="2">ECLA1</strain>
    </source>
</reference>
<dbReference type="Proteomes" id="UP001283361">
    <property type="component" value="Unassembled WGS sequence"/>
</dbReference>
<keyword evidence="3" id="KW-1185">Reference proteome</keyword>
<keyword evidence="1" id="KW-0812">Transmembrane</keyword>
<name>A0AAE0XM08_9GAST</name>
<proteinExistence type="predicted"/>
<gene>
    <name evidence="2" type="ORF">RRG08_061863</name>
</gene>
<keyword evidence="1" id="KW-0472">Membrane</keyword>
<accession>A0AAE0XM08</accession>
<keyword evidence="1" id="KW-1133">Transmembrane helix</keyword>
<evidence type="ECO:0000313" key="3">
    <source>
        <dbReference type="Proteomes" id="UP001283361"/>
    </source>
</evidence>
<protein>
    <submittedName>
        <fullName evidence="2">Uncharacterized protein</fullName>
    </submittedName>
</protein>
<dbReference type="EMBL" id="JAWDGP010008055">
    <property type="protein sequence ID" value="KAK3696087.1"/>
    <property type="molecule type" value="Genomic_DNA"/>
</dbReference>
<evidence type="ECO:0000256" key="1">
    <source>
        <dbReference type="SAM" id="Phobius"/>
    </source>
</evidence>
<feature type="transmembrane region" description="Helical" evidence="1">
    <location>
        <begin position="63"/>
        <end position="86"/>
    </location>
</feature>
<comment type="caution">
    <text evidence="2">The sequence shown here is derived from an EMBL/GenBank/DDBJ whole genome shotgun (WGS) entry which is preliminary data.</text>
</comment>
<organism evidence="2 3">
    <name type="scientific">Elysia crispata</name>
    <name type="common">lettuce slug</name>
    <dbReference type="NCBI Taxonomy" id="231223"/>
    <lineage>
        <taxon>Eukaryota</taxon>
        <taxon>Metazoa</taxon>
        <taxon>Spiralia</taxon>
        <taxon>Lophotrochozoa</taxon>
        <taxon>Mollusca</taxon>
        <taxon>Gastropoda</taxon>
        <taxon>Heterobranchia</taxon>
        <taxon>Euthyneura</taxon>
        <taxon>Panpulmonata</taxon>
        <taxon>Sacoglossa</taxon>
        <taxon>Placobranchoidea</taxon>
        <taxon>Plakobranchidae</taxon>
        <taxon>Elysia</taxon>
    </lineage>
</organism>
<sequence>MRILYHEIQLIVLSSNPDREASVTFPCCPRCVTTGQKSGNFSAEMWVWKWVNTHLFTVRRRLLVAYILISWARGLLDGWLMGWMLLLYPDYRSITACLREPGLACVHDSSESAFS</sequence>
<evidence type="ECO:0000313" key="2">
    <source>
        <dbReference type="EMBL" id="KAK3696087.1"/>
    </source>
</evidence>